<organism evidence="3 4">
    <name type="scientific">Candidatus Fervidibacter japonicus</name>
    <dbReference type="NCBI Taxonomy" id="2035412"/>
    <lineage>
        <taxon>Bacteria</taxon>
        <taxon>Candidatus Fervidibacterota</taxon>
        <taxon>Candidatus Fervidibacter</taxon>
    </lineage>
</organism>
<dbReference type="Gene3D" id="3.30.700.10">
    <property type="entry name" value="Glycoprotein, Type 4 Pilin"/>
    <property type="match status" value="1"/>
</dbReference>
<dbReference type="InterPro" id="IPR012902">
    <property type="entry name" value="N_methyl_site"/>
</dbReference>
<dbReference type="NCBIfam" id="TIGR02532">
    <property type="entry name" value="IV_pilin_GFxxxE"/>
    <property type="match status" value="1"/>
</dbReference>
<comment type="caution">
    <text evidence="3">The sequence shown here is derived from an EMBL/GenBank/DDBJ whole genome shotgun (WGS) entry which is preliminary data.</text>
</comment>
<sequence>MKRWCFVGAFTLIELLVVIAIIAILAAILFPVFSQAREKARQAQCLSHYRQLGTGISMYAQDYDERMPKQRCWGCGSGPGANDPTFSPHAQVEPYTRNIQVYDCPSANISDVIDDPANNVGRIRDPLTRALGGLGRPVPRSWVGAWIDGGFNYAIVNFWDFTALQQGRGANVSPGISLAEMPTPAETMIYADAVMFNACAPQVIFANDCAAGCVQGQRTERNTRHLGGSILTFCDGHAKWLHYRRIAQECGKMWFPRRDMDSRTFLSVNGGQLP</sequence>
<accession>A0A2H5XAL9</accession>
<dbReference type="PANTHER" id="PTHR30093">
    <property type="entry name" value="GENERAL SECRETION PATHWAY PROTEIN G"/>
    <property type="match status" value="1"/>
</dbReference>
<dbReference type="Pfam" id="PF07963">
    <property type="entry name" value="N_methyl"/>
    <property type="match status" value="1"/>
</dbReference>
<dbReference type="SUPFAM" id="SSF54523">
    <property type="entry name" value="Pili subunits"/>
    <property type="match status" value="1"/>
</dbReference>
<dbReference type="AlphaFoldDB" id="A0A2H5XAL9"/>
<name>A0A2H5XAL9_9BACT</name>
<feature type="domain" description="DUF1559" evidence="2">
    <location>
        <begin position="35"/>
        <end position="103"/>
    </location>
</feature>
<gene>
    <name evidence="3" type="ORF">HRbin17_00733</name>
</gene>
<keyword evidence="1" id="KW-0472">Membrane</keyword>
<reference evidence="4" key="1">
    <citation type="submission" date="2017-09" db="EMBL/GenBank/DDBJ databases">
        <title>Metaegenomics of thermophilic ammonia-oxidizing enrichment culture.</title>
        <authorList>
            <person name="Kato S."/>
            <person name="Suzuki K."/>
        </authorList>
    </citation>
    <scope>NUCLEOTIDE SEQUENCE [LARGE SCALE GENOMIC DNA]</scope>
</reference>
<evidence type="ECO:0000259" key="2">
    <source>
        <dbReference type="Pfam" id="PF07596"/>
    </source>
</evidence>
<dbReference type="Pfam" id="PF07596">
    <property type="entry name" value="SBP_bac_10"/>
    <property type="match status" value="1"/>
</dbReference>
<protein>
    <recommendedName>
        <fullName evidence="2">DUF1559 domain-containing protein</fullName>
    </recommendedName>
</protein>
<dbReference type="EMBL" id="BEHT01000007">
    <property type="protein sequence ID" value="GBC98233.1"/>
    <property type="molecule type" value="Genomic_DNA"/>
</dbReference>
<keyword evidence="1" id="KW-0812">Transmembrane</keyword>
<proteinExistence type="predicted"/>
<evidence type="ECO:0000256" key="1">
    <source>
        <dbReference type="SAM" id="Phobius"/>
    </source>
</evidence>
<evidence type="ECO:0000313" key="4">
    <source>
        <dbReference type="Proteomes" id="UP000236173"/>
    </source>
</evidence>
<dbReference type="InterPro" id="IPR045584">
    <property type="entry name" value="Pilin-like"/>
</dbReference>
<feature type="transmembrane region" description="Helical" evidence="1">
    <location>
        <begin position="6"/>
        <end position="33"/>
    </location>
</feature>
<keyword evidence="1" id="KW-1133">Transmembrane helix</keyword>
<dbReference type="InterPro" id="IPR011453">
    <property type="entry name" value="DUF1559"/>
</dbReference>
<dbReference type="Proteomes" id="UP000236173">
    <property type="component" value="Unassembled WGS sequence"/>
</dbReference>
<evidence type="ECO:0000313" key="3">
    <source>
        <dbReference type="EMBL" id="GBC98233.1"/>
    </source>
</evidence>